<evidence type="ECO:0000256" key="1">
    <source>
        <dbReference type="SAM" id="SignalP"/>
    </source>
</evidence>
<dbReference type="EMBL" id="CP011144">
    <property type="protein sequence ID" value="AKC88275.1"/>
    <property type="molecule type" value="Genomic_DNA"/>
</dbReference>
<reference evidence="2 3" key="1">
    <citation type="journal article" date="2015" name="Genome Announc.">
        <title>Complete Genome Sequence of Pseudoxanthomonas suwonensis Strain J1, a Cellulose-Degrading Bacterium Isolated from Leaf- and Wood-Enriched Soil.</title>
        <authorList>
            <person name="Hou L."/>
            <person name="Jiang J."/>
            <person name="Xu Z."/>
            <person name="Zhou Y."/>
            <person name="Leung F.C."/>
        </authorList>
    </citation>
    <scope>NUCLEOTIDE SEQUENCE [LARGE SCALE GENOMIC DNA]</scope>
    <source>
        <strain evidence="2 3">J1</strain>
    </source>
</reference>
<dbReference type="AlphaFoldDB" id="A0A0E3UQ05"/>
<organism evidence="2 3">
    <name type="scientific">Pseudoxanthomonas suwonensis</name>
    <dbReference type="NCBI Taxonomy" id="314722"/>
    <lineage>
        <taxon>Bacteria</taxon>
        <taxon>Pseudomonadati</taxon>
        <taxon>Pseudomonadota</taxon>
        <taxon>Gammaproteobacteria</taxon>
        <taxon>Lysobacterales</taxon>
        <taxon>Lysobacteraceae</taxon>
        <taxon>Pseudoxanthomonas</taxon>
    </lineage>
</organism>
<keyword evidence="3" id="KW-1185">Reference proteome</keyword>
<name>A0A0E3UQ05_9GAMM</name>
<dbReference type="PATRIC" id="fig|314722.6.peg.1678"/>
<accession>A0A0E3UQ05</accession>
<evidence type="ECO:0008006" key="4">
    <source>
        <dbReference type="Google" id="ProtNLM"/>
    </source>
</evidence>
<dbReference type="KEGG" id="psuw:WQ53_07825"/>
<protein>
    <recommendedName>
        <fullName evidence="4">Phenol degradation protein meta</fullName>
    </recommendedName>
</protein>
<gene>
    <name evidence="2" type="ORF">WQ53_07825</name>
</gene>
<feature type="chain" id="PRO_5002413413" description="Phenol degradation protein meta" evidence="1">
    <location>
        <begin position="28"/>
        <end position="320"/>
    </location>
</feature>
<dbReference type="InterPro" id="IPR025737">
    <property type="entry name" value="FApF"/>
</dbReference>
<keyword evidence="1" id="KW-0732">Signal</keyword>
<dbReference type="Pfam" id="PF13557">
    <property type="entry name" value="Phenol_MetA_deg"/>
    <property type="match status" value="1"/>
</dbReference>
<evidence type="ECO:0000313" key="2">
    <source>
        <dbReference type="EMBL" id="AKC88275.1"/>
    </source>
</evidence>
<sequence length="320" mass="34841">MFPRRRAACRLAPWLAAAALLAGHASATEGAMGRSITGMQITSYAGIVPPEPGFQWTLGYVSYDGRLGASREAPIAGQVALGLEADVDLFSATGVYVWPTGEGRWNYASMLTVPYIMPDVTATLAVGDIRRQVQDSASGLFDLYFAPVIASYHVSQVEHWSFGLYVYAPTADYDPNRLANPGLNVWTVSPGVGYTHLFQNGTLEFSALGAVDWYSKNDDTDYKNGLVWRLDALLVKRTASGWGFGGVGGWIQQLQDDSGPTADRLDGFRGRSFGLGPVLTYGKKWQDGAHLDLSLRYVKEFGVERRFEGEPLLVSASFGF</sequence>
<feature type="signal peptide" evidence="1">
    <location>
        <begin position="1"/>
        <end position="27"/>
    </location>
</feature>
<evidence type="ECO:0000313" key="3">
    <source>
        <dbReference type="Proteomes" id="UP000033067"/>
    </source>
</evidence>
<dbReference type="Proteomes" id="UP000033067">
    <property type="component" value="Chromosome"/>
</dbReference>
<proteinExistence type="predicted"/>